<dbReference type="Proteomes" id="UP001189429">
    <property type="component" value="Unassembled WGS sequence"/>
</dbReference>
<dbReference type="Pfam" id="PF03496">
    <property type="entry name" value="ADPrib_exo_Tox"/>
    <property type="match status" value="1"/>
</dbReference>
<keyword evidence="3" id="KW-1185">Reference proteome</keyword>
<protein>
    <recommendedName>
        <fullName evidence="1">ADP ribosyltransferase domain-containing protein</fullName>
    </recommendedName>
</protein>
<dbReference type="EMBL" id="CAUYUJ010001113">
    <property type="protein sequence ID" value="CAK0794242.1"/>
    <property type="molecule type" value="Genomic_DNA"/>
</dbReference>
<dbReference type="InterPro" id="IPR003540">
    <property type="entry name" value="ADP-ribosyltransferase"/>
</dbReference>
<sequence>MKDQNVLPGKPAELISGQPKSAAMGLYHYMRVKDPFAADNADSIEHEVKEFVRKLKDNAVLLGFLEKAPEDSDKIEAIYGAEQIAKAKDDISYFKTIARLPNDATPLNVAAKVSDEVQGNLEYILYQRCSQVYVEGPNAIRDAGRGPVNLDDFLGHANVQDAELTEAHVVALRFYTTPAFKYLNSPLRSTFFYDKGKSHPLPKTVAYISEGIKKLRASYAIKVEAGTATSKLVLWRGLKNMALPKVFLTNQKGGTELAPMSTTTDLSVTTKYACSGESVMLKICLDNFMQYGADLQWLSAFPGEEEVLYPPLTYLQPTAREPQVVQLSTGHKFTVYEVKPTIP</sequence>
<feature type="domain" description="ADP ribosyltransferase" evidence="1">
    <location>
        <begin position="162"/>
        <end position="310"/>
    </location>
</feature>
<proteinExistence type="predicted"/>
<dbReference type="SUPFAM" id="SSF56399">
    <property type="entry name" value="ADP-ribosylation"/>
    <property type="match status" value="1"/>
</dbReference>
<evidence type="ECO:0000313" key="3">
    <source>
        <dbReference type="Proteomes" id="UP001189429"/>
    </source>
</evidence>
<reference evidence="2" key="1">
    <citation type="submission" date="2023-10" db="EMBL/GenBank/DDBJ databases">
        <authorList>
            <person name="Chen Y."/>
            <person name="Shah S."/>
            <person name="Dougan E. K."/>
            <person name="Thang M."/>
            <person name="Chan C."/>
        </authorList>
    </citation>
    <scope>NUCLEOTIDE SEQUENCE [LARGE SCALE GENOMIC DNA]</scope>
</reference>
<gene>
    <name evidence="2" type="ORF">PCOR1329_LOCUS4305</name>
</gene>
<accession>A0ABN9PME3</accession>
<organism evidence="2 3">
    <name type="scientific">Prorocentrum cordatum</name>
    <dbReference type="NCBI Taxonomy" id="2364126"/>
    <lineage>
        <taxon>Eukaryota</taxon>
        <taxon>Sar</taxon>
        <taxon>Alveolata</taxon>
        <taxon>Dinophyceae</taxon>
        <taxon>Prorocentrales</taxon>
        <taxon>Prorocentraceae</taxon>
        <taxon>Prorocentrum</taxon>
    </lineage>
</organism>
<comment type="caution">
    <text evidence="2">The sequence shown here is derived from an EMBL/GenBank/DDBJ whole genome shotgun (WGS) entry which is preliminary data.</text>
</comment>
<dbReference type="Gene3D" id="3.90.176.10">
    <property type="entry name" value="Toxin ADP-ribosyltransferase, Chain A, domain 1"/>
    <property type="match status" value="1"/>
</dbReference>
<dbReference type="PROSITE" id="PS51996">
    <property type="entry name" value="TR_MART"/>
    <property type="match status" value="1"/>
</dbReference>
<name>A0ABN9PME3_9DINO</name>
<evidence type="ECO:0000259" key="1">
    <source>
        <dbReference type="Pfam" id="PF03496"/>
    </source>
</evidence>
<evidence type="ECO:0000313" key="2">
    <source>
        <dbReference type="EMBL" id="CAK0794242.1"/>
    </source>
</evidence>